<feature type="coiled-coil region" evidence="1">
    <location>
        <begin position="5"/>
        <end position="53"/>
    </location>
</feature>
<sequence length="73" mass="8566">MIEFFNDMKKLLSELTEEIDTLKLNVERVQTEAKKAERTSQDIQRKVTEFQAATQPKIDKINELVEKINKKAE</sequence>
<dbReference type="RefSeq" id="WP_120772409.1">
    <property type="nucleotide sequence ID" value="NZ_CP032627.1"/>
</dbReference>
<organism evidence="2 3">
    <name type="scientific">Lactococcus allomyrinae</name>
    <dbReference type="NCBI Taxonomy" id="2419773"/>
    <lineage>
        <taxon>Bacteria</taxon>
        <taxon>Bacillati</taxon>
        <taxon>Bacillota</taxon>
        <taxon>Bacilli</taxon>
        <taxon>Lactobacillales</taxon>
        <taxon>Streptococcaceae</taxon>
        <taxon>Lactococcus</taxon>
    </lineage>
</organism>
<accession>A0A387BIU0</accession>
<evidence type="ECO:0000256" key="1">
    <source>
        <dbReference type="SAM" id="Coils"/>
    </source>
</evidence>
<dbReference type="EMBL" id="CP032627">
    <property type="protein sequence ID" value="AYG01026.1"/>
    <property type="molecule type" value="Genomic_DNA"/>
</dbReference>
<protein>
    <submittedName>
        <fullName evidence="2">Uncharacterized protein</fullName>
    </submittedName>
</protein>
<dbReference type="KEGG" id="lact:D7I46_07970"/>
<keyword evidence="1" id="KW-0175">Coiled coil</keyword>
<evidence type="ECO:0000313" key="2">
    <source>
        <dbReference type="EMBL" id="AYG01026.1"/>
    </source>
</evidence>
<proteinExistence type="predicted"/>
<reference evidence="2 3" key="1">
    <citation type="submission" date="2018-09" db="EMBL/GenBank/DDBJ databases">
        <title>Genome sequencing of strain 1JSPR-7.</title>
        <authorList>
            <person name="Heo J."/>
            <person name="Kim S.-J."/>
            <person name="Kwon S.-W."/>
        </authorList>
    </citation>
    <scope>NUCLEOTIDE SEQUENCE [LARGE SCALE GENOMIC DNA]</scope>
    <source>
        <strain evidence="2 3">1JSPR-7</strain>
    </source>
</reference>
<dbReference type="Proteomes" id="UP000269374">
    <property type="component" value="Chromosome"/>
</dbReference>
<dbReference type="AlphaFoldDB" id="A0A387BIU0"/>
<keyword evidence="3" id="KW-1185">Reference proteome</keyword>
<evidence type="ECO:0000313" key="3">
    <source>
        <dbReference type="Proteomes" id="UP000269374"/>
    </source>
</evidence>
<dbReference type="OrthoDB" id="2243727at2"/>
<gene>
    <name evidence="2" type="ORF">D7I46_07970</name>
</gene>
<name>A0A387BIU0_9LACT</name>